<feature type="compositionally biased region" description="Basic and acidic residues" evidence="1">
    <location>
        <begin position="46"/>
        <end position="87"/>
    </location>
</feature>
<keyword evidence="2" id="KW-1133">Transmembrane helix</keyword>
<sequence>MPQKKSAARPAPFYRRTRTALIGLGVFAVGASAAAGLALWRRARRPSEGHAAPDLETGSHPDGSKRAPDAFRPDADAAVPESEREALRPATIPAPGLDNNVEELNGRTTH</sequence>
<feature type="region of interest" description="Disordered" evidence="1">
    <location>
        <begin position="46"/>
        <end position="110"/>
    </location>
</feature>
<dbReference type="RefSeq" id="WP_219238793.1">
    <property type="nucleotide sequence ID" value="NZ_JAHWZX010000012.1"/>
</dbReference>
<accession>A0ABS6XN79</accession>
<dbReference type="Proteomes" id="UP001197214">
    <property type="component" value="Unassembled WGS sequence"/>
</dbReference>
<keyword evidence="2" id="KW-0472">Membrane</keyword>
<evidence type="ECO:0000313" key="4">
    <source>
        <dbReference type="Proteomes" id="UP001197214"/>
    </source>
</evidence>
<evidence type="ECO:0000313" key="3">
    <source>
        <dbReference type="EMBL" id="MBW4331668.1"/>
    </source>
</evidence>
<evidence type="ECO:0000256" key="2">
    <source>
        <dbReference type="SAM" id="Phobius"/>
    </source>
</evidence>
<name>A0ABS6XN79_9SPHN</name>
<proteinExistence type="predicted"/>
<comment type="caution">
    <text evidence="3">The sequence shown here is derived from an EMBL/GenBank/DDBJ whole genome shotgun (WGS) entry which is preliminary data.</text>
</comment>
<gene>
    <name evidence="3" type="ORF">KY084_12390</name>
</gene>
<feature type="transmembrane region" description="Helical" evidence="2">
    <location>
        <begin position="20"/>
        <end position="40"/>
    </location>
</feature>
<reference evidence="3 4" key="1">
    <citation type="submission" date="2021-07" db="EMBL/GenBank/DDBJ databases">
        <title>Stakelama flava sp. nov., a novel endophytic bacterium isolated from branch of Kandelia candel.</title>
        <authorList>
            <person name="Tuo L."/>
        </authorList>
    </citation>
    <scope>NUCLEOTIDE SEQUENCE [LARGE SCALE GENOMIC DNA]</scope>
    <source>
        <strain evidence="3 4">CBK3Z-3</strain>
    </source>
</reference>
<dbReference type="EMBL" id="JAHWZX010000012">
    <property type="protein sequence ID" value="MBW4331668.1"/>
    <property type="molecule type" value="Genomic_DNA"/>
</dbReference>
<keyword evidence="2" id="KW-0812">Transmembrane</keyword>
<keyword evidence="4" id="KW-1185">Reference proteome</keyword>
<protein>
    <submittedName>
        <fullName evidence="3">Uncharacterized protein</fullName>
    </submittedName>
</protein>
<evidence type="ECO:0000256" key="1">
    <source>
        <dbReference type="SAM" id="MobiDB-lite"/>
    </source>
</evidence>
<organism evidence="3 4">
    <name type="scientific">Stakelama flava</name>
    <dbReference type="NCBI Taxonomy" id="2860338"/>
    <lineage>
        <taxon>Bacteria</taxon>
        <taxon>Pseudomonadati</taxon>
        <taxon>Pseudomonadota</taxon>
        <taxon>Alphaproteobacteria</taxon>
        <taxon>Sphingomonadales</taxon>
        <taxon>Sphingomonadaceae</taxon>
        <taxon>Stakelama</taxon>
    </lineage>
</organism>